<dbReference type="PANTHER" id="PTHR43176:SF3">
    <property type="entry name" value="3-HYDROXYISOBUTYRYL-COA HYDROLASE, MITOCHONDRIAL"/>
    <property type="match status" value="1"/>
</dbReference>
<protein>
    <recommendedName>
        <fullName evidence="2">3-hydroxyisobutyryl-CoA hydrolase</fullName>
        <ecNumber evidence="2">3.1.2.4</ecNumber>
    </recommendedName>
</protein>
<evidence type="ECO:0000313" key="5">
    <source>
        <dbReference type="EMBL" id="EWC38988.1"/>
    </source>
</evidence>
<keyword evidence="3" id="KW-0378">Hydrolase</keyword>
<evidence type="ECO:0000256" key="2">
    <source>
        <dbReference type="ARBA" id="ARBA00011915"/>
    </source>
</evidence>
<evidence type="ECO:0000256" key="3">
    <source>
        <dbReference type="ARBA" id="ARBA00022801"/>
    </source>
</evidence>
<organism evidence="5 6">
    <name type="scientific">Stutzerimonas stutzeri KOS6</name>
    <dbReference type="NCBI Taxonomy" id="1218352"/>
    <lineage>
        <taxon>Bacteria</taxon>
        <taxon>Pseudomonadati</taxon>
        <taxon>Pseudomonadota</taxon>
        <taxon>Gammaproteobacteria</taxon>
        <taxon>Pseudomonadales</taxon>
        <taxon>Pseudomonadaceae</taxon>
        <taxon>Stutzerimonas</taxon>
    </lineage>
</organism>
<dbReference type="Proteomes" id="UP000026923">
    <property type="component" value="Unassembled WGS sequence"/>
</dbReference>
<dbReference type="AlphaFoldDB" id="A0A061JKG1"/>
<reference evidence="5 6" key="1">
    <citation type="journal article" date="2013" name="Genome Announc.">
        <title>Draft Genome of the Nitrogen-Fixing Bacterium Pseudomonas stutzeri Strain KOS6 Isolated from Industrial Hydrocarbon Sludge.</title>
        <authorList>
            <person name="Grigoryeva T.V."/>
            <person name="Laikov A.V."/>
            <person name="Naumova R.P."/>
            <person name="Manolov A.I."/>
            <person name="Larin A.K."/>
            <person name="Karpova I.Y."/>
            <person name="Semashko T.A."/>
            <person name="Alexeev D.G."/>
            <person name="Kostryukova E.S."/>
            <person name="Muller R."/>
            <person name="Govorun V.M."/>
        </authorList>
    </citation>
    <scope>NUCLEOTIDE SEQUENCE [LARGE SCALE GENOMIC DNA]</scope>
    <source>
        <strain evidence="5 6">KOS6</strain>
    </source>
</reference>
<dbReference type="CDD" id="cd06558">
    <property type="entry name" value="crotonase-like"/>
    <property type="match status" value="1"/>
</dbReference>
<dbReference type="InterPro" id="IPR045004">
    <property type="entry name" value="ECH_dom"/>
</dbReference>
<dbReference type="NCBIfam" id="NF004127">
    <property type="entry name" value="PRK05617.1"/>
    <property type="match status" value="1"/>
</dbReference>
<dbReference type="SUPFAM" id="SSF52096">
    <property type="entry name" value="ClpP/crotonase"/>
    <property type="match status" value="1"/>
</dbReference>
<gene>
    <name evidence="5" type="ORF">B597_022530</name>
</gene>
<evidence type="ECO:0000256" key="1">
    <source>
        <dbReference type="ARBA" id="ARBA00001709"/>
    </source>
</evidence>
<feature type="domain" description="Enoyl-CoA hydratase/isomerase" evidence="4">
    <location>
        <begin position="16"/>
        <end position="348"/>
    </location>
</feature>
<dbReference type="HOGENOM" id="CLU_009834_22_1_6"/>
<dbReference type="EMBL" id="AMCZ02000065">
    <property type="protein sequence ID" value="EWC38988.1"/>
    <property type="molecule type" value="Genomic_DNA"/>
</dbReference>
<dbReference type="OrthoDB" id="9790967at2"/>
<dbReference type="RefSeq" id="WP_024162317.1">
    <property type="nucleotide sequence ID" value="NZ_KK020676.1"/>
</dbReference>
<dbReference type="eggNOG" id="COG1024">
    <property type="taxonomic scope" value="Bacteria"/>
</dbReference>
<sequence length="364" mass="40072">MPATERPVLAAVRNHVGHLTLNRPAGLNAVTLEMVRLLQQQLSAWAADPQIHAVVLRANGEKAFCAGGDIRSLYDSFQRGDTEHETFFEEEYALDQYIHAYPKPLLALMDGFVLGGGMGLVQGASLRVVTERVRMGMPEVGIGYFPDVGGSYFLSRLPGELGTYMGVTGLQIRAADALHVGLADWCVSHDQIAELDRCLDHMSWSVHPQEALRTLVATLGSNKLPGSELKALHQAIDEHFGKSDVAAIRASLAAETRPEFADWAEETLKVLDSRSPLAMCVTLEMLRRGRELPIADCFALELHLDRQWFAKGDIMEGVRALIIDKDKSPRWNPPTLAEVTPERVQAFFDGFKATTGKTRRSATA</sequence>
<comment type="catalytic activity">
    <reaction evidence="1">
        <text>3-hydroxy-2-methylpropanoyl-CoA + H2O = 3-hydroxy-2-methylpropanoate + CoA + H(+)</text>
        <dbReference type="Rhea" id="RHEA:20888"/>
        <dbReference type="ChEBI" id="CHEBI:11805"/>
        <dbReference type="ChEBI" id="CHEBI:15377"/>
        <dbReference type="ChEBI" id="CHEBI:15378"/>
        <dbReference type="ChEBI" id="CHEBI:57287"/>
        <dbReference type="ChEBI" id="CHEBI:57340"/>
        <dbReference type="EC" id="3.1.2.4"/>
    </reaction>
</comment>
<dbReference type="InterPro" id="IPR032259">
    <property type="entry name" value="HIBYL-CoA-H"/>
</dbReference>
<dbReference type="EC" id="3.1.2.4" evidence="2"/>
<proteinExistence type="predicted"/>
<dbReference type="Gene3D" id="3.90.226.10">
    <property type="entry name" value="2-enoyl-CoA Hydratase, Chain A, domain 1"/>
    <property type="match status" value="1"/>
</dbReference>
<dbReference type="PANTHER" id="PTHR43176">
    <property type="entry name" value="3-HYDROXYISOBUTYRYL-COA HYDROLASE-RELATED"/>
    <property type="match status" value="1"/>
</dbReference>
<evidence type="ECO:0000259" key="4">
    <source>
        <dbReference type="Pfam" id="PF16113"/>
    </source>
</evidence>
<comment type="caution">
    <text evidence="5">The sequence shown here is derived from an EMBL/GenBank/DDBJ whole genome shotgun (WGS) entry which is preliminary data.</text>
</comment>
<dbReference type="InterPro" id="IPR029045">
    <property type="entry name" value="ClpP/crotonase-like_dom_sf"/>
</dbReference>
<accession>A0A061JKG1</accession>
<dbReference type="GO" id="GO:0006574">
    <property type="term" value="P:L-valine catabolic process"/>
    <property type="evidence" value="ECO:0007669"/>
    <property type="project" value="TreeGrafter"/>
</dbReference>
<name>A0A061JKG1_STUST</name>
<evidence type="ECO:0000313" key="6">
    <source>
        <dbReference type="Proteomes" id="UP000026923"/>
    </source>
</evidence>
<dbReference type="GO" id="GO:0003860">
    <property type="term" value="F:3-hydroxyisobutyryl-CoA hydrolase activity"/>
    <property type="evidence" value="ECO:0007669"/>
    <property type="project" value="UniProtKB-EC"/>
</dbReference>
<dbReference type="Pfam" id="PF16113">
    <property type="entry name" value="ECH_2"/>
    <property type="match status" value="1"/>
</dbReference>